<feature type="domain" description="RRM" evidence="11">
    <location>
        <begin position="619"/>
        <end position="696"/>
    </location>
</feature>
<keyword evidence="5" id="KW-0863">Zinc-finger</keyword>
<comment type="caution">
    <text evidence="12">The sequence shown here is derived from an EMBL/GenBank/DDBJ whole genome shotgun (WGS) entry which is preliminary data.</text>
</comment>
<name>A0ABD1ZFT8_9MARC</name>
<organism evidence="12 13">
    <name type="scientific">Riccia fluitans</name>
    <dbReference type="NCBI Taxonomy" id="41844"/>
    <lineage>
        <taxon>Eukaryota</taxon>
        <taxon>Viridiplantae</taxon>
        <taxon>Streptophyta</taxon>
        <taxon>Embryophyta</taxon>
        <taxon>Marchantiophyta</taxon>
        <taxon>Marchantiopsida</taxon>
        <taxon>Marchantiidae</taxon>
        <taxon>Marchantiales</taxon>
        <taxon>Ricciaceae</taxon>
        <taxon>Riccia</taxon>
    </lineage>
</organism>
<evidence type="ECO:0000256" key="1">
    <source>
        <dbReference type="ARBA" id="ARBA00004123"/>
    </source>
</evidence>
<dbReference type="GO" id="GO:0008270">
    <property type="term" value="F:zinc ion binding"/>
    <property type="evidence" value="ECO:0007669"/>
    <property type="project" value="UniProtKB-KW"/>
</dbReference>
<evidence type="ECO:0000313" key="12">
    <source>
        <dbReference type="EMBL" id="KAL2645487.1"/>
    </source>
</evidence>
<comment type="similarity">
    <text evidence="2">Belongs to the ZC3H14 family.</text>
</comment>
<evidence type="ECO:0000256" key="10">
    <source>
        <dbReference type="SAM" id="MobiDB-lite"/>
    </source>
</evidence>
<evidence type="ECO:0000313" key="13">
    <source>
        <dbReference type="Proteomes" id="UP001605036"/>
    </source>
</evidence>
<dbReference type="Gene3D" id="3.30.70.330">
    <property type="match status" value="1"/>
</dbReference>
<feature type="compositionally biased region" description="Polar residues" evidence="10">
    <location>
        <begin position="756"/>
        <end position="778"/>
    </location>
</feature>
<evidence type="ECO:0000256" key="9">
    <source>
        <dbReference type="SAM" id="Coils"/>
    </source>
</evidence>
<dbReference type="InterPro" id="IPR040366">
    <property type="entry name" value="Nab2/ZC3H14"/>
</dbReference>
<accession>A0ABD1ZFT8</accession>
<dbReference type="Proteomes" id="UP001605036">
    <property type="component" value="Unassembled WGS sequence"/>
</dbReference>
<keyword evidence="3" id="KW-0479">Metal-binding</keyword>
<dbReference type="SMART" id="SM00360">
    <property type="entry name" value="RRM"/>
    <property type="match status" value="1"/>
</dbReference>
<dbReference type="InterPro" id="IPR012677">
    <property type="entry name" value="Nucleotide-bd_a/b_plait_sf"/>
</dbReference>
<dbReference type="Pfam" id="PF01480">
    <property type="entry name" value="PWI"/>
    <property type="match status" value="1"/>
</dbReference>
<feature type="region of interest" description="Disordered" evidence="10">
    <location>
        <begin position="753"/>
        <end position="833"/>
    </location>
</feature>
<reference evidence="12 13" key="1">
    <citation type="submission" date="2024-09" db="EMBL/GenBank/DDBJ databases">
        <title>Chromosome-scale assembly of Riccia fluitans.</title>
        <authorList>
            <person name="Paukszto L."/>
            <person name="Sawicki J."/>
            <person name="Karawczyk K."/>
            <person name="Piernik-Szablinska J."/>
            <person name="Szczecinska M."/>
            <person name="Mazdziarz M."/>
        </authorList>
    </citation>
    <scope>NUCLEOTIDE SEQUENCE [LARGE SCALE GENOMIC DNA]</scope>
    <source>
        <strain evidence="12">Rf_01</strain>
        <tissue evidence="12">Aerial parts of the thallus</tissue>
    </source>
</reference>
<evidence type="ECO:0000259" key="11">
    <source>
        <dbReference type="PROSITE" id="PS50102"/>
    </source>
</evidence>
<dbReference type="SUPFAM" id="SSF54928">
    <property type="entry name" value="RNA-binding domain, RBD"/>
    <property type="match status" value="1"/>
</dbReference>
<keyword evidence="9" id="KW-0175">Coiled coil</keyword>
<dbReference type="PANTHER" id="PTHR14738:SF29">
    <property type="entry name" value="ZINC FINGER CCCH DOMAIN-CONTAINING PROTEIN 14"/>
    <property type="match status" value="1"/>
</dbReference>
<dbReference type="GO" id="GO:0005634">
    <property type="term" value="C:nucleus"/>
    <property type="evidence" value="ECO:0007669"/>
    <property type="project" value="UniProtKB-SubCell"/>
</dbReference>
<feature type="compositionally biased region" description="Basic and acidic residues" evidence="10">
    <location>
        <begin position="196"/>
        <end position="234"/>
    </location>
</feature>
<sequence length="833" mass="90095">MGSPPGDNAASSSTFQLNVSSLGAIKLKDAVKAKLSEFMGSYTDDVLAEYVVVLVGHGKRQSQAIADLEAFLGDQSKEFVAWLWEHLALNQASYVDQSSPSSDKVIGKGSSPTNGNASREEQAYSKRGESGKVLASVIETVNTAAPTPVKDGKESNQGYLIRGVKGSEALTGSSKRPRSENHGLRKGNGEFFTDEEPLKDHPRPSDIKRTRSPEPWSRRGRDRVEDRQNTKRDSPPQVKAPRRLLESAVRDAVAPGGVINGGGSSRRTESGFKRLRSVVSADVDIPDTPVEPYGRHQQTKPRLELSRKGAKVSPAVAVALKAAAAAAEDVNNNLVKTKGGRIASSVWDRLGHRNSERTGLRSDEMVEPDRPDVDITEDRDAEWVGSKQGVAEEVHRGKRPNWRKLSERLGRGPIDAEEGGGLLSEMGPTAAKDHFKNKKQLETDWPASTIASQASFEDRIRNEEDIEGAATQEDRRVFRFQSSKAVIASTQHRHSFIHQDSPLPLSKTISGPLGDGSSSEKLSDTNTLNQELENVDAVPDLRDELLAKRFSAEKTGPPSSAAVETDDVLEMKKRMRQVQLEMTKLRAKQAEVTKEVQKVVSAPGTAPKAARSQEEINAHSVCVSNIHFAATKEAIMAHFSPCGEIVRVTILMDPATGKSKGSAYIEFALKEGVESAINMNDSSLLSRTLKVMRKDAADAVSPAAASRPPHGIPFVPVRGPPVGSFLRGIPPMMRRLPSLARPFTGSAHLQWKRETSAPSPGVNANSNAGQSTGSTPTTPAGRAAPLRSPSASVMGDRYGHGPIRMTRSLSYVRPAPYTPRQTAPAVQEQKVVN</sequence>
<dbReference type="InterPro" id="IPR000504">
    <property type="entry name" value="RRM_dom"/>
</dbReference>
<evidence type="ECO:0000256" key="6">
    <source>
        <dbReference type="ARBA" id="ARBA00022833"/>
    </source>
</evidence>
<evidence type="ECO:0000256" key="2">
    <source>
        <dbReference type="ARBA" id="ARBA00008423"/>
    </source>
</evidence>
<protein>
    <recommendedName>
        <fullName evidence="11">RRM domain-containing protein</fullName>
    </recommendedName>
</protein>
<dbReference type="InterPro" id="IPR035979">
    <property type="entry name" value="RBD_domain_sf"/>
</dbReference>
<feature type="region of interest" description="Disordered" evidence="10">
    <location>
        <begin position="491"/>
        <end position="524"/>
    </location>
</feature>
<gene>
    <name evidence="12" type="ORF">R1flu_013074</name>
</gene>
<feature type="coiled-coil region" evidence="9">
    <location>
        <begin position="568"/>
        <end position="595"/>
    </location>
</feature>
<evidence type="ECO:0000256" key="4">
    <source>
        <dbReference type="ARBA" id="ARBA00022737"/>
    </source>
</evidence>
<keyword evidence="13" id="KW-1185">Reference proteome</keyword>
<keyword evidence="8" id="KW-0694">RNA-binding</keyword>
<comment type="subcellular location">
    <subcellularLocation>
        <location evidence="1">Nucleus</location>
    </subcellularLocation>
</comment>
<dbReference type="PROSITE" id="PS50102">
    <property type="entry name" value="RRM"/>
    <property type="match status" value="1"/>
</dbReference>
<dbReference type="InterPro" id="IPR002483">
    <property type="entry name" value="PWI_dom"/>
</dbReference>
<feature type="region of interest" description="Disordered" evidence="10">
    <location>
        <begin position="286"/>
        <end position="307"/>
    </location>
</feature>
<keyword evidence="7" id="KW-0539">Nucleus</keyword>
<evidence type="ECO:0000256" key="7">
    <source>
        <dbReference type="ARBA" id="ARBA00023242"/>
    </source>
</evidence>
<dbReference type="GO" id="GO:0003723">
    <property type="term" value="F:RNA binding"/>
    <property type="evidence" value="ECO:0007669"/>
    <property type="project" value="UniProtKB-UniRule"/>
</dbReference>
<keyword evidence="6" id="KW-0862">Zinc</keyword>
<feature type="region of interest" description="Disordered" evidence="10">
    <location>
        <begin position="97"/>
        <end position="129"/>
    </location>
</feature>
<evidence type="ECO:0000256" key="8">
    <source>
        <dbReference type="PROSITE-ProRule" id="PRU00176"/>
    </source>
</evidence>
<dbReference type="Gene3D" id="1.20.1390.10">
    <property type="entry name" value="PWI domain"/>
    <property type="match status" value="1"/>
</dbReference>
<dbReference type="PANTHER" id="PTHR14738">
    <property type="entry name" value="ZINC FINGER CCCH DOMAIN-CONTAINING PROTEIN 14"/>
    <property type="match status" value="1"/>
</dbReference>
<dbReference type="AlphaFoldDB" id="A0ABD1ZFT8"/>
<feature type="compositionally biased region" description="Basic and acidic residues" evidence="10">
    <location>
        <begin position="118"/>
        <end position="129"/>
    </location>
</feature>
<feature type="region of interest" description="Disordered" evidence="10">
    <location>
        <begin position="145"/>
        <end position="244"/>
    </location>
</feature>
<keyword evidence="4" id="KW-0677">Repeat</keyword>
<evidence type="ECO:0000256" key="3">
    <source>
        <dbReference type="ARBA" id="ARBA00022723"/>
    </source>
</evidence>
<dbReference type="Pfam" id="PF00076">
    <property type="entry name" value="RRM_1"/>
    <property type="match status" value="1"/>
</dbReference>
<dbReference type="EMBL" id="JBHFFA010000002">
    <property type="protein sequence ID" value="KAL2645487.1"/>
    <property type="molecule type" value="Genomic_DNA"/>
</dbReference>
<evidence type="ECO:0000256" key="5">
    <source>
        <dbReference type="ARBA" id="ARBA00022771"/>
    </source>
</evidence>
<proteinExistence type="inferred from homology"/>